<dbReference type="Proteomes" id="UP000826462">
    <property type="component" value="Chromosome 2"/>
</dbReference>
<sequence>MLDYPTPSEVRYRIRTPNSSPRRIRVIALTDNDPEVANCHTYADVEFSRASDFAVLLQNPDERPGLIPDALNEWLGSPDTVVISGREGDDAQAIAVAAKMYRMNGVTVSVVISPSGKKSNSTADMLRPCSTMMVLPAMAGYLGDLLSALGAQQGE</sequence>
<accession>A0ABX8V3Z7</accession>
<protein>
    <recommendedName>
        <fullName evidence="3">NYN domain-containing protein</fullName>
    </recommendedName>
</protein>
<name>A0ABX8V3Z7_9BURK</name>
<gene>
    <name evidence="1" type="ORF">KZJ38_26625</name>
</gene>
<evidence type="ECO:0000313" key="2">
    <source>
        <dbReference type="Proteomes" id="UP000826462"/>
    </source>
</evidence>
<keyword evidence="2" id="KW-1185">Reference proteome</keyword>
<evidence type="ECO:0000313" key="1">
    <source>
        <dbReference type="EMBL" id="QYD73793.1"/>
    </source>
</evidence>
<organism evidence="1 2">
    <name type="scientific">Paraburkholderia edwinii</name>
    <dbReference type="NCBI Taxonomy" id="2861782"/>
    <lineage>
        <taxon>Bacteria</taxon>
        <taxon>Pseudomonadati</taxon>
        <taxon>Pseudomonadota</taxon>
        <taxon>Betaproteobacteria</taxon>
        <taxon>Burkholderiales</taxon>
        <taxon>Burkholderiaceae</taxon>
        <taxon>Paraburkholderia</taxon>
    </lineage>
</organism>
<reference evidence="1 2" key="1">
    <citation type="submission" date="2021-07" db="EMBL/GenBank/DDBJ databases">
        <title>Paraburkholderia edwinii protects Aspergillus sp. from phenazines by acting as a toxin sponge.</title>
        <authorList>
            <person name="Dahlstrom K.M."/>
            <person name="Newman D.K."/>
        </authorList>
    </citation>
    <scope>NUCLEOTIDE SEQUENCE [LARGE SCALE GENOMIC DNA]</scope>
    <source>
        <strain evidence="1 2">Pe01</strain>
    </source>
</reference>
<evidence type="ECO:0008006" key="3">
    <source>
        <dbReference type="Google" id="ProtNLM"/>
    </source>
</evidence>
<proteinExistence type="predicted"/>
<dbReference type="EMBL" id="CP080096">
    <property type="protein sequence ID" value="QYD73793.1"/>
    <property type="molecule type" value="Genomic_DNA"/>
</dbReference>